<evidence type="ECO:0000313" key="4">
    <source>
        <dbReference type="Proteomes" id="UP000199223"/>
    </source>
</evidence>
<feature type="domain" description="DUF7737" evidence="2">
    <location>
        <begin position="877"/>
        <end position="977"/>
    </location>
</feature>
<dbReference type="Pfam" id="PF13569">
    <property type="entry name" value="DUF4132"/>
    <property type="match status" value="1"/>
</dbReference>
<evidence type="ECO:0000259" key="2">
    <source>
        <dbReference type="Pfam" id="PF24879"/>
    </source>
</evidence>
<gene>
    <name evidence="3" type="ORF">SAMN04488058_10244</name>
</gene>
<dbReference type="STRING" id="856736.SAMN04488058_10244"/>
<feature type="domain" description="DUF4132" evidence="1">
    <location>
        <begin position="557"/>
        <end position="732"/>
    </location>
</feature>
<dbReference type="Pfam" id="PF24879">
    <property type="entry name" value="DUF7737"/>
    <property type="match status" value="1"/>
</dbReference>
<dbReference type="InterPro" id="IPR056639">
    <property type="entry name" value="DUF7737"/>
</dbReference>
<dbReference type="OrthoDB" id="9763697at2"/>
<evidence type="ECO:0000313" key="3">
    <source>
        <dbReference type="EMBL" id="SEI85118.1"/>
    </source>
</evidence>
<keyword evidence="4" id="KW-1185">Reference proteome</keyword>
<dbReference type="Proteomes" id="UP000199223">
    <property type="component" value="Unassembled WGS sequence"/>
</dbReference>
<accession>A0A1H6TYC9</accession>
<sequence length="979" mass="107927">MRSIMNGVELSARDYAEYGRLAQLVRRGGEPTGQSARPGPSVDAVEAELRRVVTDRPDSPLRPLLWDLLSDGPEAFGPDLLAQALLLYLTENMVFPVTAQHALREIQRLPIAAARQVQRQLPERLGTVPPERRAALGAALSQLEALRATEEAGQAGDAGAWIAGWLQRVKVGSYSYSRQAQSPPVPPTIRRAVLQALLALKPEEHHPGEDAGEYERARFSQFWLVGMQAALTPLLEQDWSADERRRIIERLIEREGQPLDRLGHDFGLNGFEKALYRQVQAEREAGGLGPFALAALRRTRLRAYHPSPELKWVSEIHTPELNPGEAWADALLAHLGALTPERRAPWTALLTFARTASAGKPSAKWLKAAGKQVDAVGADTFREVLTACLPLLTRPRSFRLEPALYGPDPNLVLDEFNAQSLKGLLWLAPLAADAALARAVAGTVDAALKKVPGVGPRAPKIANAAAYALSQMESDAALSALARLASTVTFKGTLKEVQKALDAVATRLTVSREDLLELGVPTLGMEAVGERRETLGDVEARLTVGAGGAALTFSRGGRALKSVPASIKKDFAAEWKELKAAQKEAEQAASALAQRLDALMIEPRVWLGERWRERFQGHPLAGTVARRLIWEVDGTPACHDSGELRDVEGRPVPLRPAAEVRLWHPLGRGVDEVLAWRRRLEALGVRQPFKQAWREVYVLTGAERRTGTYSNRFAGHILKQHQFHQLAALRGWRNRLRLMVDDSYPPATRDLPAYGLRAEYWIEGIGEDYRTDTNESGSFLRVVTDQVRFYPLGAPENHAHAGGGGYTMWVNQDQQPAAPLPLEQLPPLALSEILRDVDLFVGVASVSNDPTWQDGGPGGRFREYWQSYSFGELTETAKTRAEYLGRLIPRLKIAERLSLEGRFLRVRGDRRSYRIHLGSSNILMDPNDEYLCIIPGGKGDGPDMDFDSDRVLSLILSKAFLLADDARITDPVILAQLGR</sequence>
<dbReference type="RefSeq" id="WP_143068306.1">
    <property type="nucleotide sequence ID" value="NZ_FNZA01000002.1"/>
</dbReference>
<dbReference type="InterPro" id="IPR025406">
    <property type="entry name" value="DUF4132"/>
</dbReference>
<evidence type="ECO:0000259" key="1">
    <source>
        <dbReference type="Pfam" id="PF13569"/>
    </source>
</evidence>
<proteinExistence type="predicted"/>
<reference evidence="4" key="1">
    <citation type="submission" date="2016-10" db="EMBL/GenBank/DDBJ databases">
        <authorList>
            <person name="Varghese N."/>
            <person name="Submissions S."/>
        </authorList>
    </citation>
    <scope>NUCLEOTIDE SEQUENCE [LARGE SCALE GENOMIC DNA]</scope>
    <source>
        <strain evidence="4">CGMCC 1.10218</strain>
    </source>
</reference>
<organism evidence="3 4">
    <name type="scientific">Deinococcus reticulitermitis</name>
    <dbReference type="NCBI Taxonomy" id="856736"/>
    <lineage>
        <taxon>Bacteria</taxon>
        <taxon>Thermotogati</taxon>
        <taxon>Deinococcota</taxon>
        <taxon>Deinococci</taxon>
        <taxon>Deinococcales</taxon>
        <taxon>Deinococcaceae</taxon>
        <taxon>Deinococcus</taxon>
    </lineage>
</organism>
<name>A0A1H6TYC9_9DEIO</name>
<dbReference type="EMBL" id="FNZA01000002">
    <property type="protein sequence ID" value="SEI85118.1"/>
    <property type="molecule type" value="Genomic_DNA"/>
</dbReference>
<dbReference type="AlphaFoldDB" id="A0A1H6TYC9"/>
<protein>
    <submittedName>
        <fullName evidence="3">Uncharacterized protein</fullName>
    </submittedName>
</protein>